<accession>A0ACC2DJ56</accession>
<reference evidence="2" key="1">
    <citation type="journal article" date="2024" name="Proc. Natl. Acad. Sci. U.S.A.">
        <title>Extraordinary preservation of gene collinearity over three hundred million years revealed in homosporous lycophytes.</title>
        <authorList>
            <person name="Li C."/>
            <person name="Wickell D."/>
            <person name="Kuo L.Y."/>
            <person name="Chen X."/>
            <person name="Nie B."/>
            <person name="Liao X."/>
            <person name="Peng D."/>
            <person name="Ji J."/>
            <person name="Jenkins J."/>
            <person name="Williams M."/>
            <person name="Shu S."/>
            <person name="Plott C."/>
            <person name="Barry K."/>
            <person name="Rajasekar S."/>
            <person name="Grimwood J."/>
            <person name="Han X."/>
            <person name="Sun S."/>
            <person name="Hou Z."/>
            <person name="He W."/>
            <person name="Dai G."/>
            <person name="Sun C."/>
            <person name="Schmutz J."/>
            <person name="Leebens-Mack J.H."/>
            <person name="Li F.W."/>
            <person name="Wang L."/>
        </authorList>
    </citation>
    <scope>NUCLEOTIDE SEQUENCE [LARGE SCALE GENOMIC DNA]</scope>
    <source>
        <strain evidence="2">cv. PW_Plant_1</strain>
    </source>
</reference>
<protein>
    <submittedName>
        <fullName evidence="1">Uncharacterized protein</fullName>
    </submittedName>
</protein>
<organism evidence="1 2">
    <name type="scientific">Diphasiastrum complanatum</name>
    <name type="common">Issler's clubmoss</name>
    <name type="synonym">Lycopodium complanatum</name>
    <dbReference type="NCBI Taxonomy" id="34168"/>
    <lineage>
        <taxon>Eukaryota</taxon>
        <taxon>Viridiplantae</taxon>
        <taxon>Streptophyta</taxon>
        <taxon>Embryophyta</taxon>
        <taxon>Tracheophyta</taxon>
        <taxon>Lycopodiopsida</taxon>
        <taxon>Lycopodiales</taxon>
        <taxon>Lycopodiaceae</taxon>
        <taxon>Lycopodioideae</taxon>
        <taxon>Diphasiastrum</taxon>
    </lineage>
</organism>
<gene>
    <name evidence="1" type="ORF">O6H91_06G138600</name>
</gene>
<dbReference type="Proteomes" id="UP001162992">
    <property type="component" value="Chromosome 6"/>
</dbReference>
<comment type="caution">
    <text evidence="1">The sequence shown here is derived from an EMBL/GenBank/DDBJ whole genome shotgun (WGS) entry which is preliminary data.</text>
</comment>
<dbReference type="EMBL" id="CM055097">
    <property type="protein sequence ID" value="KAJ7554399.1"/>
    <property type="molecule type" value="Genomic_DNA"/>
</dbReference>
<name>A0ACC2DJ56_DIPCM</name>
<evidence type="ECO:0000313" key="1">
    <source>
        <dbReference type="EMBL" id="KAJ7554399.1"/>
    </source>
</evidence>
<evidence type="ECO:0000313" key="2">
    <source>
        <dbReference type="Proteomes" id="UP001162992"/>
    </source>
</evidence>
<proteinExistence type="predicted"/>
<keyword evidence="2" id="KW-1185">Reference proteome</keyword>
<sequence>MANFTTVVTISIPFGLDLGKLFLFDPWRQHQACYNTFSQSYCQPFGDATQSGASRRSSFSQHSFLTFSRSKRCRKSVSYLRSAVASLQDSVSRLSKANEGLLTIHSSADSYPLNELPIVKICGITNPNDAAIAAEAGATYIGMILYPKSKRSVSLHVAKQIARAAREGGAEPVGVFVDEDATTIQAWCDAVGVSVAQLHGDGARAALFCLPMSLKVIYVLHVDKHGILQTHVPAQQECTSIDWILIDGLQGGSGSQFDWTTFQPPLVKNSRHGWLLAGGLKPENVATAIRTLKPDGVDVSSGIAGQDGLAKDRACIRSFMDAVNHCKSLYTL</sequence>